<dbReference type="InterPro" id="IPR005532">
    <property type="entry name" value="SUMF_dom"/>
</dbReference>
<reference evidence="2 3" key="1">
    <citation type="submission" date="2021-03" db="EMBL/GenBank/DDBJ databases">
        <title>Sequencing the genomes of 1000 actinobacteria strains.</title>
        <authorList>
            <person name="Klenk H.-P."/>
        </authorList>
    </citation>
    <scope>NUCLEOTIDE SEQUENCE [LARGE SCALE GENOMIC DNA]</scope>
    <source>
        <strain evidence="2 3">DSM 16005</strain>
    </source>
</reference>
<name>A0ABS4YUJ5_9MICC</name>
<accession>A0ABS4YUJ5</accession>
<evidence type="ECO:0000313" key="3">
    <source>
        <dbReference type="Proteomes" id="UP000711614"/>
    </source>
</evidence>
<dbReference type="InterPro" id="IPR051043">
    <property type="entry name" value="Sulfatase_Mod_Factor_Kinase"/>
</dbReference>
<dbReference type="Gene3D" id="3.90.1580.10">
    <property type="entry name" value="paralog of FGE (formylglycine-generating enzyme)"/>
    <property type="match status" value="1"/>
</dbReference>
<proteinExistence type="predicted"/>
<dbReference type="InterPro" id="IPR042095">
    <property type="entry name" value="SUMF_sf"/>
</dbReference>
<sequence length="267" mass="28274">MRGHGPLQLGGLVLTLPALAAIPGGAITLRDARAGTVREAVLAPFSLGRTQLTRAEWHLVTADGGSPPAAVGLPAHPVTWFQAVEFCNAASQRAGLAPAYRIDGRSVDWDVASDGFRLPTEAEWEWAARAGSTAPVYGELAQIAWTAADSVAGPQPVGLKRANSFGLFDMIGNVWEWCWDYADTARYGDYRSLRGGGWDDPQWRARASVRRGSAPDAVLEDVGFRVARGPVGLPGAGAAQGWSAAADRERAAVKGPRPVGWTPLRGL</sequence>
<organism evidence="2 3">
    <name type="scientific">Arthrobacter stackebrandtii</name>
    <dbReference type="NCBI Taxonomy" id="272161"/>
    <lineage>
        <taxon>Bacteria</taxon>
        <taxon>Bacillati</taxon>
        <taxon>Actinomycetota</taxon>
        <taxon>Actinomycetes</taxon>
        <taxon>Micrococcales</taxon>
        <taxon>Micrococcaceae</taxon>
        <taxon>Arthrobacter</taxon>
    </lineage>
</organism>
<dbReference type="PANTHER" id="PTHR23150">
    <property type="entry name" value="SULFATASE MODIFYING FACTOR 1, 2"/>
    <property type="match status" value="1"/>
</dbReference>
<feature type="domain" description="Sulfatase-modifying factor enzyme-like" evidence="1">
    <location>
        <begin position="21"/>
        <end position="228"/>
    </location>
</feature>
<evidence type="ECO:0000259" key="1">
    <source>
        <dbReference type="Pfam" id="PF03781"/>
    </source>
</evidence>
<dbReference type="EMBL" id="JAGIOI010000001">
    <property type="protein sequence ID" value="MBP2412145.1"/>
    <property type="molecule type" value="Genomic_DNA"/>
</dbReference>
<evidence type="ECO:0000313" key="2">
    <source>
        <dbReference type="EMBL" id="MBP2412145.1"/>
    </source>
</evidence>
<dbReference type="InterPro" id="IPR016187">
    <property type="entry name" value="CTDL_fold"/>
</dbReference>
<comment type="caution">
    <text evidence="2">The sequence shown here is derived from an EMBL/GenBank/DDBJ whole genome shotgun (WGS) entry which is preliminary data.</text>
</comment>
<protein>
    <submittedName>
        <fullName evidence="2">Formylglycine-generating enzyme required for sulfatase activity</fullName>
    </submittedName>
</protein>
<keyword evidence="3" id="KW-1185">Reference proteome</keyword>
<dbReference type="RefSeq" id="WP_342591156.1">
    <property type="nucleotide sequence ID" value="NZ_JAGIOI010000001.1"/>
</dbReference>
<dbReference type="PANTHER" id="PTHR23150:SF19">
    <property type="entry name" value="FORMYLGLYCINE-GENERATING ENZYME"/>
    <property type="match status" value="1"/>
</dbReference>
<dbReference type="Pfam" id="PF03781">
    <property type="entry name" value="FGE-sulfatase"/>
    <property type="match status" value="1"/>
</dbReference>
<dbReference type="SUPFAM" id="SSF56436">
    <property type="entry name" value="C-type lectin-like"/>
    <property type="match status" value="1"/>
</dbReference>
<dbReference type="Proteomes" id="UP000711614">
    <property type="component" value="Unassembled WGS sequence"/>
</dbReference>
<gene>
    <name evidence="2" type="ORF">JOF48_000944</name>
</gene>